<dbReference type="Gramene" id="KQK05320">
    <property type="protein sequence ID" value="KQK05320"/>
    <property type="gene ID" value="BRADI_2g19405v3"/>
</dbReference>
<evidence type="ECO:0000313" key="3">
    <source>
        <dbReference type="Proteomes" id="UP000008810"/>
    </source>
</evidence>
<dbReference type="EMBL" id="CM000881">
    <property type="protein sequence ID" value="KQK05320.1"/>
    <property type="molecule type" value="Genomic_DNA"/>
</dbReference>
<protein>
    <submittedName>
        <fullName evidence="1 2">Uncharacterized protein</fullName>
    </submittedName>
</protein>
<dbReference type="Proteomes" id="UP000008810">
    <property type="component" value="Chromosome 2"/>
</dbReference>
<evidence type="ECO:0000313" key="2">
    <source>
        <dbReference type="EnsemblPlants" id="KQK05320"/>
    </source>
</evidence>
<reference evidence="1" key="2">
    <citation type="submission" date="2017-06" db="EMBL/GenBank/DDBJ databases">
        <title>WGS assembly of Brachypodium distachyon.</title>
        <authorList>
            <consortium name="The International Brachypodium Initiative"/>
            <person name="Lucas S."/>
            <person name="Harmon-Smith M."/>
            <person name="Lail K."/>
            <person name="Tice H."/>
            <person name="Grimwood J."/>
            <person name="Bruce D."/>
            <person name="Barry K."/>
            <person name="Shu S."/>
            <person name="Lindquist E."/>
            <person name="Wang M."/>
            <person name="Pitluck S."/>
            <person name="Vogel J.P."/>
            <person name="Garvin D.F."/>
            <person name="Mockler T.C."/>
            <person name="Schmutz J."/>
            <person name="Rokhsar D."/>
            <person name="Bevan M.W."/>
        </authorList>
    </citation>
    <scope>NUCLEOTIDE SEQUENCE</scope>
    <source>
        <strain evidence="1">Bd21</strain>
    </source>
</reference>
<reference evidence="1 2" key="1">
    <citation type="journal article" date="2010" name="Nature">
        <title>Genome sequencing and analysis of the model grass Brachypodium distachyon.</title>
        <authorList>
            <consortium name="International Brachypodium Initiative"/>
        </authorList>
    </citation>
    <scope>NUCLEOTIDE SEQUENCE [LARGE SCALE GENOMIC DNA]</scope>
    <source>
        <strain evidence="1 2">Bd21</strain>
    </source>
</reference>
<accession>A0A0Q3G1P8</accession>
<organism evidence="1">
    <name type="scientific">Brachypodium distachyon</name>
    <name type="common">Purple false brome</name>
    <name type="synonym">Trachynia distachya</name>
    <dbReference type="NCBI Taxonomy" id="15368"/>
    <lineage>
        <taxon>Eukaryota</taxon>
        <taxon>Viridiplantae</taxon>
        <taxon>Streptophyta</taxon>
        <taxon>Embryophyta</taxon>
        <taxon>Tracheophyta</taxon>
        <taxon>Spermatophyta</taxon>
        <taxon>Magnoliopsida</taxon>
        <taxon>Liliopsida</taxon>
        <taxon>Poales</taxon>
        <taxon>Poaceae</taxon>
        <taxon>BOP clade</taxon>
        <taxon>Pooideae</taxon>
        <taxon>Stipodae</taxon>
        <taxon>Brachypodieae</taxon>
        <taxon>Brachypodium</taxon>
    </lineage>
</organism>
<dbReference type="InParanoid" id="A0A0Q3G1P8"/>
<keyword evidence="3" id="KW-1185">Reference proteome</keyword>
<reference evidence="2" key="3">
    <citation type="submission" date="2018-08" db="UniProtKB">
        <authorList>
            <consortium name="EnsemblPlants"/>
        </authorList>
    </citation>
    <scope>IDENTIFICATION</scope>
    <source>
        <strain evidence="2">cv. Bd21</strain>
    </source>
</reference>
<name>A0A0Q3G1P8_BRADI</name>
<sequence>MASPLGRLESRAARVALIFLGPPGGPHAYNAVVHSAPTAGVASMKKQCDEKGSIPKYLLHLTGGDQCPLPCVHTAAAQVPSGRERAPTPPTRVAGVILSDRCAVWKPETTSR</sequence>
<dbReference type="EnsemblPlants" id="KQK05320">
    <property type="protein sequence ID" value="KQK05320"/>
    <property type="gene ID" value="BRADI_2g19405v3"/>
</dbReference>
<dbReference type="AlphaFoldDB" id="A0A0Q3G1P8"/>
<proteinExistence type="predicted"/>
<gene>
    <name evidence="1" type="ORF">BRADI_2g19405v3</name>
</gene>
<evidence type="ECO:0000313" key="1">
    <source>
        <dbReference type="EMBL" id="KQK05320.1"/>
    </source>
</evidence>